<name>A0A200PY15_MACCD</name>
<dbReference type="PANTHER" id="PTHR19316">
    <property type="entry name" value="PROTEIN FOLDING REGULATOR"/>
    <property type="match status" value="1"/>
</dbReference>
<evidence type="ECO:0000313" key="3">
    <source>
        <dbReference type="EMBL" id="OVA03066.1"/>
    </source>
</evidence>
<dbReference type="GO" id="GO:0000774">
    <property type="term" value="F:adenyl-nucleotide exchange factor activity"/>
    <property type="evidence" value="ECO:0007669"/>
    <property type="project" value="TreeGrafter"/>
</dbReference>
<feature type="signal peptide" evidence="1">
    <location>
        <begin position="1"/>
        <end position="22"/>
    </location>
</feature>
<keyword evidence="1" id="KW-0732">Signal</keyword>
<dbReference type="Pfam" id="PF08609">
    <property type="entry name" value="Fes1"/>
    <property type="match status" value="1"/>
</dbReference>
<dbReference type="GO" id="GO:0005783">
    <property type="term" value="C:endoplasmic reticulum"/>
    <property type="evidence" value="ECO:0007669"/>
    <property type="project" value="TreeGrafter"/>
</dbReference>
<protein>
    <submittedName>
        <fullName evidence="3">Nucleotide exchange factor Fes1</fullName>
    </submittedName>
</protein>
<gene>
    <name evidence="3" type="ORF">BVC80_8853g4</name>
</gene>
<organism evidence="3 4">
    <name type="scientific">Macleaya cordata</name>
    <name type="common">Five-seeded plume-poppy</name>
    <name type="synonym">Bocconia cordata</name>
    <dbReference type="NCBI Taxonomy" id="56857"/>
    <lineage>
        <taxon>Eukaryota</taxon>
        <taxon>Viridiplantae</taxon>
        <taxon>Streptophyta</taxon>
        <taxon>Embryophyta</taxon>
        <taxon>Tracheophyta</taxon>
        <taxon>Spermatophyta</taxon>
        <taxon>Magnoliopsida</taxon>
        <taxon>Ranunculales</taxon>
        <taxon>Papaveraceae</taxon>
        <taxon>Papaveroideae</taxon>
        <taxon>Macleaya</taxon>
    </lineage>
</organism>
<proteinExistence type="predicted"/>
<dbReference type="OrthoDB" id="10250458at2759"/>
<dbReference type="STRING" id="56857.A0A200PY15"/>
<dbReference type="OMA" id="HRDYAMD"/>
<dbReference type="PANTHER" id="PTHR19316:SF32">
    <property type="entry name" value="ARM REPEAT SUPERFAMILY PROTEIN"/>
    <property type="match status" value="1"/>
</dbReference>
<dbReference type="InterPro" id="IPR016024">
    <property type="entry name" value="ARM-type_fold"/>
</dbReference>
<reference evidence="3 4" key="1">
    <citation type="journal article" date="2017" name="Mol. Plant">
        <title>The Genome of Medicinal Plant Macleaya cordata Provides New Insights into Benzylisoquinoline Alkaloids Metabolism.</title>
        <authorList>
            <person name="Liu X."/>
            <person name="Liu Y."/>
            <person name="Huang P."/>
            <person name="Ma Y."/>
            <person name="Qing Z."/>
            <person name="Tang Q."/>
            <person name="Cao H."/>
            <person name="Cheng P."/>
            <person name="Zheng Y."/>
            <person name="Yuan Z."/>
            <person name="Zhou Y."/>
            <person name="Liu J."/>
            <person name="Tang Z."/>
            <person name="Zhuo Y."/>
            <person name="Zhang Y."/>
            <person name="Yu L."/>
            <person name="Huang J."/>
            <person name="Yang P."/>
            <person name="Peng Q."/>
            <person name="Zhang J."/>
            <person name="Jiang W."/>
            <person name="Zhang Z."/>
            <person name="Lin K."/>
            <person name="Ro D.K."/>
            <person name="Chen X."/>
            <person name="Xiong X."/>
            <person name="Shang Y."/>
            <person name="Huang S."/>
            <person name="Zeng J."/>
        </authorList>
    </citation>
    <scope>NUCLEOTIDE SEQUENCE [LARGE SCALE GENOMIC DNA]</scope>
    <source>
        <strain evidence="4">cv. BLH2017</strain>
        <tissue evidence="3">Root</tissue>
    </source>
</reference>
<sequence length="416" mass="46072">MAELGVHVWLFLLVVAVASVGAGVANKSCSGGGGLYLATAKEEEEGNLLVKKPASDSEPTPEYSAVKVGEVVDTDDFDGGFSSLDGMLHWAIGHSNPARLRQTAQSVQHLSADELQKRQLEIKDLMEKSKMPSDAQLMQIAITDLNNSSLSLEDRRRALQELLVLVELIDNANDLDKLGGIAVVIRELNNSDLQIRIASAWILGKASQNNPVVQKQASKYISALRLAYILQLGALTKLMKMVKSSSVEEGIKAMYAVSALIRNNLDGHEMFFAGDGDSILQDIMSNSSMDIRLRKKSASLVADLADFQLQVTNKAEPPLFSNRYFLKSVVDLTASSDFDLQEKALMAVKSLLKLKTTKALDFKDFCGLDGVMERTREQLQQLMGEEYQRDFARDMENLCREVELIFRRKLEEVHMI</sequence>
<dbReference type="InterPro" id="IPR013918">
    <property type="entry name" value="Nucleotide_exch_fac_Fes1"/>
</dbReference>
<dbReference type="Gene3D" id="1.25.10.10">
    <property type="entry name" value="Leucine-rich Repeat Variant"/>
    <property type="match status" value="1"/>
</dbReference>
<evidence type="ECO:0000259" key="2">
    <source>
        <dbReference type="Pfam" id="PF08609"/>
    </source>
</evidence>
<feature type="domain" description="Nucleotide exchange factor Fes1" evidence="2">
    <location>
        <begin position="84"/>
        <end position="175"/>
    </location>
</feature>
<feature type="chain" id="PRO_5012803793" evidence="1">
    <location>
        <begin position="23"/>
        <end position="416"/>
    </location>
</feature>
<evidence type="ECO:0000256" key="1">
    <source>
        <dbReference type="SAM" id="SignalP"/>
    </source>
</evidence>
<accession>A0A200PY15</accession>
<dbReference type="SUPFAM" id="SSF48371">
    <property type="entry name" value="ARM repeat"/>
    <property type="match status" value="1"/>
</dbReference>
<dbReference type="AlphaFoldDB" id="A0A200PY15"/>
<dbReference type="InterPro" id="IPR050693">
    <property type="entry name" value="Hsp70_NEF-Inhibitors"/>
</dbReference>
<dbReference type="EMBL" id="MVGT01003860">
    <property type="protein sequence ID" value="OVA03066.1"/>
    <property type="molecule type" value="Genomic_DNA"/>
</dbReference>
<dbReference type="Proteomes" id="UP000195402">
    <property type="component" value="Unassembled WGS sequence"/>
</dbReference>
<dbReference type="InterPro" id="IPR011989">
    <property type="entry name" value="ARM-like"/>
</dbReference>
<keyword evidence="4" id="KW-1185">Reference proteome</keyword>
<comment type="caution">
    <text evidence="3">The sequence shown here is derived from an EMBL/GenBank/DDBJ whole genome shotgun (WGS) entry which is preliminary data.</text>
</comment>
<dbReference type="InParanoid" id="A0A200PY15"/>
<evidence type="ECO:0000313" key="4">
    <source>
        <dbReference type="Proteomes" id="UP000195402"/>
    </source>
</evidence>
<dbReference type="FunCoup" id="A0A200PY15">
    <property type="interactions" value="2136"/>
</dbReference>